<dbReference type="Proteomes" id="UP000241016">
    <property type="component" value="Segment"/>
</dbReference>
<gene>
    <name evidence="2" type="ORF">GC1_00003</name>
</gene>
<feature type="compositionally biased region" description="Basic residues" evidence="1">
    <location>
        <begin position="229"/>
        <end position="240"/>
    </location>
</feature>
<feature type="region of interest" description="Disordered" evidence="1">
    <location>
        <begin position="217"/>
        <end position="271"/>
    </location>
</feature>
<reference evidence="2 3" key="1">
    <citation type="journal article" date="2018" name="Viruses">
        <title>Bacteriophage GC1, a Novel Tectivirus Infecting Gluconobacter Cerinus, an Acetic Acid Bacterium Associated with Wine-Making.</title>
        <authorList>
            <person name="Philippe C."/>
            <person name="Krupovic M."/>
            <person name="Jaomanjaka F."/>
            <person name="Claisse O."/>
            <person name="Petrel M."/>
            <person name="le Marrec C."/>
        </authorList>
    </citation>
    <scope>NUCLEOTIDE SEQUENCE [LARGE SCALE GENOMIC DNA]</scope>
</reference>
<sequence length="271" mass="31152">MAARKYGTREQYLKIRQAQSRLRKLEKSGLVKAGASESAVRINRYGEAHFESRSIRDALNKFHSVAIGQDRTRRLTKKQVAEIKATYAHLAPENQPTIKNDRIVLSKGVTVRSRSGKAQIEMARTRRSYKNTFLLSNGWEEKIRKVAAKNPGKALRWEFAENGERPTNYGFPTTEYGVNKMIEQIKGRYVDNPKKGDMSAVPIRLLLEDRYFAQYEERKENEKKSTAEKKKKSAAHRKARNSAEKVKEKNRERAAKSRAKKKAENLKKVGK</sequence>
<feature type="compositionally biased region" description="Basic and acidic residues" evidence="1">
    <location>
        <begin position="241"/>
        <end position="255"/>
    </location>
</feature>
<feature type="compositionally biased region" description="Basic and acidic residues" evidence="1">
    <location>
        <begin position="262"/>
        <end position="271"/>
    </location>
</feature>
<evidence type="ECO:0000313" key="3">
    <source>
        <dbReference type="Proteomes" id="UP000241016"/>
    </source>
</evidence>
<dbReference type="EMBL" id="MG159787">
    <property type="protein sequence ID" value="ATS92571.1"/>
    <property type="molecule type" value="Genomic_DNA"/>
</dbReference>
<name>A0A2I5AR48_9VIRU</name>
<feature type="compositionally biased region" description="Basic and acidic residues" evidence="1">
    <location>
        <begin position="217"/>
        <end position="228"/>
    </location>
</feature>
<accession>A0A2I5AR48</accession>
<proteinExistence type="predicted"/>
<evidence type="ECO:0000256" key="1">
    <source>
        <dbReference type="SAM" id="MobiDB-lite"/>
    </source>
</evidence>
<protein>
    <submittedName>
        <fullName evidence="2">Uncharacterized protein</fullName>
    </submittedName>
</protein>
<evidence type="ECO:0000313" key="2">
    <source>
        <dbReference type="EMBL" id="ATS92571.1"/>
    </source>
</evidence>
<organism evidence="2 3">
    <name type="scientific">Gluconobacter phage GC1</name>
    <dbReference type="NCBI Taxonomy" id="2047788"/>
    <lineage>
        <taxon>Viruses</taxon>
        <taxon>Varidnaviria</taxon>
        <taxon>Bamfordvirae</taxon>
        <taxon>Preplasmiviricota</taxon>
        <taxon>Prepoliviricotina</taxon>
        <taxon>Tectiliviricetes</taxon>
        <taxon>Kalamavirales</taxon>
        <taxon>Tectiviridae</taxon>
        <taxon>Gammatectivirus</taxon>
        <taxon>Gammatectivirus GC1</taxon>
    </lineage>
</organism>
<keyword evidence="3" id="KW-1185">Reference proteome</keyword>